<dbReference type="EMBL" id="JACCHJ010000001">
    <property type="protein sequence ID" value="NYK08787.1"/>
    <property type="molecule type" value="Genomic_DNA"/>
</dbReference>
<sequence>MPSAIILGGTGLLGRATALRLAASGWDVSVTGRDPERMPAALAAAGVRHLRSDRRDPAALAETLREGAELLVDALCFTADDGRLLLPHLDSVGTTVMFSSKAVYVDADGRHINSDERPRFGGPVREDTDTLEPAWDGRYQSREGYGRNKVAAERVLLESGHPVTVLRASKVHGAGAALPREWHFVRRVLDGRAVVLLAHGGRGYDHPTAAVNAAALVETVADHPGARILNAADPDVPTGRDIARIVAETLGHQWDEVLVEGDEQGRHPWDVVPGIELDLSAATALGYRPVGAYADTVRPAIEWAASFGRTPPWATEVDEGDFDYAGEDAFLLRR</sequence>
<accession>A0A853DKJ0</accession>
<keyword evidence="3" id="KW-1185">Reference proteome</keyword>
<dbReference type="Proteomes" id="UP000521075">
    <property type="component" value="Unassembled WGS sequence"/>
</dbReference>
<reference evidence="2 3" key="1">
    <citation type="submission" date="2020-07" db="EMBL/GenBank/DDBJ databases">
        <title>Sequencing the genomes of 1000 actinobacteria strains.</title>
        <authorList>
            <person name="Klenk H.-P."/>
        </authorList>
    </citation>
    <scope>NUCLEOTIDE SEQUENCE [LARGE SCALE GENOMIC DNA]</scope>
    <source>
        <strain evidence="2 3">DSM 15166</strain>
    </source>
</reference>
<organism evidence="2 3">
    <name type="scientific">Leifsonia naganoensis</name>
    <dbReference type="NCBI Taxonomy" id="150025"/>
    <lineage>
        <taxon>Bacteria</taxon>
        <taxon>Bacillati</taxon>
        <taxon>Actinomycetota</taxon>
        <taxon>Actinomycetes</taxon>
        <taxon>Micrococcales</taxon>
        <taxon>Microbacteriaceae</taxon>
        <taxon>Leifsonia</taxon>
    </lineage>
</organism>
<evidence type="ECO:0000259" key="1">
    <source>
        <dbReference type="Pfam" id="PF01370"/>
    </source>
</evidence>
<dbReference type="RefSeq" id="WP_179699879.1">
    <property type="nucleotide sequence ID" value="NZ_BAAAHA010000004.1"/>
</dbReference>
<dbReference type="AlphaFoldDB" id="A0A853DKJ0"/>
<dbReference type="Pfam" id="PF01370">
    <property type="entry name" value="Epimerase"/>
    <property type="match status" value="1"/>
</dbReference>
<evidence type="ECO:0000313" key="3">
    <source>
        <dbReference type="Proteomes" id="UP000521075"/>
    </source>
</evidence>
<comment type="caution">
    <text evidence="2">The sequence shown here is derived from an EMBL/GenBank/DDBJ whole genome shotgun (WGS) entry which is preliminary data.</text>
</comment>
<proteinExistence type="predicted"/>
<dbReference type="Gene3D" id="3.40.50.720">
    <property type="entry name" value="NAD(P)-binding Rossmann-like Domain"/>
    <property type="match status" value="1"/>
</dbReference>
<name>A0A853DKJ0_9MICO</name>
<feature type="domain" description="NAD-dependent epimerase/dehydratase" evidence="1">
    <location>
        <begin position="5"/>
        <end position="201"/>
    </location>
</feature>
<gene>
    <name evidence="2" type="ORF">HNR14_000668</name>
</gene>
<dbReference type="SUPFAM" id="SSF51735">
    <property type="entry name" value="NAD(P)-binding Rossmann-fold domains"/>
    <property type="match status" value="1"/>
</dbReference>
<dbReference type="InterPro" id="IPR036291">
    <property type="entry name" value="NAD(P)-bd_dom_sf"/>
</dbReference>
<protein>
    <submittedName>
        <fullName evidence="2">Nucleoside-diphosphate-sugar epimerase</fullName>
    </submittedName>
</protein>
<dbReference type="InterPro" id="IPR001509">
    <property type="entry name" value="Epimerase_deHydtase"/>
</dbReference>
<evidence type="ECO:0000313" key="2">
    <source>
        <dbReference type="EMBL" id="NYK08787.1"/>
    </source>
</evidence>